<feature type="transmembrane region" description="Helical" evidence="4">
    <location>
        <begin position="365"/>
        <end position="387"/>
    </location>
</feature>
<feature type="transmembrane region" description="Helical" evidence="4">
    <location>
        <begin position="252"/>
        <end position="270"/>
    </location>
</feature>
<accession>A0ABV3QD30</accession>
<evidence type="ECO:0000256" key="3">
    <source>
        <dbReference type="ARBA" id="ARBA00023136"/>
    </source>
</evidence>
<feature type="transmembrane region" description="Helical" evidence="4">
    <location>
        <begin position="12"/>
        <end position="32"/>
    </location>
</feature>
<keyword evidence="2 4" id="KW-1133">Transmembrane helix</keyword>
<dbReference type="EMBL" id="JBFOHK010000001">
    <property type="protein sequence ID" value="MEW9571489.1"/>
    <property type="molecule type" value="Genomic_DNA"/>
</dbReference>
<feature type="transmembrane region" description="Helical" evidence="4">
    <location>
        <begin position="38"/>
        <end position="58"/>
    </location>
</feature>
<dbReference type="Proteomes" id="UP001556220">
    <property type="component" value="Unassembled WGS sequence"/>
</dbReference>
<proteinExistence type="predicted"/>
<comment type="caution">
    <text evidence="6">The sequence shown here is derived from an EMBL/GenBank/DDBJ whole genome shotgun (WGS) entry which is preliminary data.</text>
</comment>
<keyword evidence="7" id="KW-1185">Reference proteome</keyword>
<dbReference type="RefSeq" id="WP_367853526.1">
    <property type="nucleotide sequence ID" value="NZ_JBFOHK010000001.1"/>
</dbReference>
<dbReference type="PANTHER" id="PTHR23520:SF5">
    <property type="entry name" value="TRANSPORTER, PUTATIVE (AFU_ORTHOLOGUE AFUA_3G04000)-RELATED"/>
    <property type="match status" value="1"/>
</dbReference>
<feature type="transmembrane region" description="Helical" evidence="4">
    <location>
        <begin position="171"/>
        <end position="189"/>
    </location>
</feature>
<dbReference type="PROSITE" id="PS50850">
    <property type="entry name" value="MFS"/>
    <property type="match status" value="1"/>
</dbReference>
<evidence type="ECO:0000256" key="1">
    <source>
        <dbReference type="ARBA" id="ARBA00022692"/>
    </source>
</evidence>
<sequence>MPRNVRLLIGTRAARSFGQGAMVAAFALYLHALGWAGTTIGAVLMGALLAGSVLTLVVGPLSDRGHRRRFLLGYELLQVAVALVAMATTLPWLLTVAAVMGGFGRGANGAAGPFSPVEQAWLSHELPMARRGRVFSFNTAVGFFGMAGGALLAALPPWLSGHAMTPGDYRLLFALPLLGSLVSLGLLLATREIALPASVPDPAAQLTVRRRENGLLLRLVLVNALNGFGVGMVGPLVAYWFALKFHHGLAEIGPGMALGFLLGAAGSLLAGRLAVRAGVVRSVVLMRATGIVLLLLMPLAPWFWLAMLLYALRGAFNRGTAGVRQALATGLTGDSRRGLASSLQSISMQVPRAAGPVLAGALFHAGYLSLPFVIGAAFQCAYVVLYARFFGAHEAARAETG</sequence>
<feature type="transmembrane region" description="Helical" evidence="4">
    <location>
        <begin position="291"/>
        <end position="312"/>
    </location>
</feature>
<organism evidence="6 7">
    <name type="scientific">Rhodanobacter lycopersici</name>
    <dbReference type="NCBI Taxonomy" id="3162487"/>
    <lineage>
        <taxon>Bacteria</taxon>
        <taxon>Pseudomonadati</taxon>
        <taxon>Pseudomonadota</taxon>
        <taxon>Gammaproteobacteria</taxon>
        <taxon>Lysobacterales</taxon>
        <taxon>Rhodanobacteraceae</taxon>
        <taxon>Rhodanobacter</taxon>
    </lineage>
</organism>
<dbReference type="PANTHER" id="PTHR23520">
    <property type="entry name" value="TRANSPORTER, PUTATIVE (AFU_ORTHOLOGUE AFUA_3G04000)-RELATED"/>
    <property type="match status" value="1"/>
</dbReference>
<name>A0ABV3QD30_9GAMM</name>
<dbReference type="InterPro" id="IPR011701">
    <property type="entry name" value="MFS"/>
</dbReference>
<dbReference type="SUPFAM" id="SSF103473">
    <property type="entry name" value="MFS general substrate transporter"/>
    <property type="match status" value="1"/>
</dbReference>
<dbReference type="Pfam" id="PF07690">
    <property type="entry name" value="MFS_1"/>
    <property type="match status" value="2"/>
</dbReference>
<evidence type="ECO:0000313" key="6">
    <source>
        <dbReference type="EMBL" id="MEW9571489.1"/>
    </source>
</evidence>
<dbReference type="InterPro" id="IPR020846">
    <property type="entry name" value="MFS_dom"/>
</dbReference>
<feature type="domain" description="Major facilitator superfamily (MFS) profile" evidence="5">
    <location>
        <begin position="215"/>
        <end position="401"/>
    </location>
</feature>
<gene>
    <name evidence="6" type="ORF">ABQJ54_06985</name>
</gene>
<evidence type="ECO:0000256" key="2">
    <source>
        <dbReference type="ARBA" id="ARBA00022989"/>
    </source>
</evidence>
<evidence type="ECO:0000256" key="4">
    <source>
        <dbReference type="SAM" id="Phobius"/>
    </source>
</evidence>
<dbReference type="InterPro" id="IPR036259">
    <property type="entry name" value="MFS_trans_sf"/>
</dbReference>
<evidence type="ECO:0000259" key="5">
    <source>
        <dbReference type="PROSITE" id="PS50850"/>
    </source>
</evidence>
<protein>
    <submittedName>
        <fullName evidence="6">MFS transporter</fullName>
    </submittedName>
</protein>
<feature type="transmembrane region" description="Helical" evidence="4">
    <location>
        <begin position="135"/>
        <end position="159"/>
    </location>
</feature>
<dbReference type="Gene3D" id="1.20.1250.20">
    <property type="entry name" value="MFS general substrate transporter like domains"/>
    <property type="match status" value="2"/>
</dbReference>
<keyword evidence="1 4" id="KW-0812">Transmembrane</keyword>
<feature type="transmembrane region" description="Helical" evidence="4">
    <location>
        <begin position="215"/>
        <end position="240"/>
    </location>
</feature>
<keyword evidence="3 4" id="KW-0472">Membrane</keyword>
<evidence type="ECO:0000313" key="7">
    <source>
        <dbReference type="Proteomes" id="UP001556220"/>
    </source>
</evidence>
<reference evidence="6 7" key="1">
    <citation type="submission" date="2024-06" db="EMBL/GenBank/DDBJ databases">
        <authorList>
            <person name="Woo H."/>
        </authorList>
    </citation>
    <scope>NUCLEOTIDE SEQUENCE [LARGE SCALE GENOMIC DNA]</scope>
    <source>
        <strain evidence="6 7">Si-c</strain>
    </source>
</reference>